<dbReference type="EMBL" id="REGA01000025">
    <property type="protein sequence ID" value="RQG90673.1"/>
    <property type="molecule type" value="Genomic_DNA"/>
</dbReference>
<reference evidence="2 3" key="1">
    <citation type="submission" date="2018-10" db="EMBL/GenBank/DDBJ databases">
        <title>Natrarchaeobius chitinivorans gen. nov., sp. nov., and Natrarchaeobius haloalkaliphilus sp. nov., alkaliphilic, chitin-utilizing haloarchaea from hypersaline alkaline lakes.</title>
        <authorList>
            <person name="Sorokin D.Y."/>
            <person name="Elcheninov A.G."/>
            <person name="Kostrikina N.A."/>
            <person name="Bale N.J."/>
            <person name="Sinninghe Damste J.S."/>
            <person name="Khijniak T.V."/>
            <person name="Kublanov I.V."/>
            <person name="Toshchakov S.V."/>
        </authorList>
    </citation>
    <scope>NUCLEOTIDE SEQUENCE [LARGE SCALE GENOMIC DNA]</scope>
    <source>
        <strain evidence="2 3">AArcht4T</strain>
    </source>
</reference>
<keyword evidence="1" id="KW-0812">Transmembrane</keyword>
<feature type="transmembrane region" description="Helical" evidence="1">
    <location>
        <begin position="51"/>
        <end position="77"/>
    </location>
</feature>
<evidence type="ECO:0000313" key="3">
    <source>
        <dbReference type="Proteomes" id="UP000282323"/>
    </source>
</evidence>
<evidence type="ECO:0000256" key="1">
    <source>
        <dbReference type="SAM" id="Phobius"/>
    </source>
</evidence>
<feature type="transmembrane region" description="Helical" evidence="1">
    <location>
        <begin position="124"/>
        <end position="151"/>
    </location>
</feature>
<dbReference type="InterPro" id="IPR051790">
    <property type="entry name" value="Cytochrome_c-biogenesis_DsbD"/>
</dbReference>
<keyword evidence="1" id="KW-1133">Transmembrane helix</keyword>
<sequence length="218" mass="21691">MLSSEIVGATGIAFGAGIATFFSPCSNALLPGYVGYYVTATDGDDPPITGALVRGVAAALGAGLVFAGLAVLVLVVGESITPFVSVIEPLVGVALIGFGVAVVLGLGPTLHLPLPERSESVAGFVAFGSGYAIAAAGCVLPLVLAIIVRALTFPPGHVLVVITAYATGFGLLLVGATVAIAVGQRGLLDRIGHRRRLIHTAAGVVLVVAGVGQLLIAF</sequence>
<keyword evidence="1" id="KW-0472">Membrane</keyword>
<gene>
    <name evidence="2" type="ORF">EA473_20410</name>
</gene>
<accession>A0A3N6LMX9</accession>
<dbReference type="PANTHER" id="PTHR31272">
    <property type="entry name" value="CYTOCHROME C-TYPE BIOGENESIS PROTEIN HI_1454-RELATED"/>
    <property type="match status" value="1"/>
</dbReference>
<dbReference type="RefSeq" id="WP_124197400.1">
    <property type="nucleotide sequence ID" value="NZ_REGA01000025.1"/>
</dbReference>
<feature type="transmembrane region" description="Helical" evidence="1">
    <location>
        <begin position="6"/>
        <end position="30"/>
    </location>
</feature>
<dbReference type="AlphaFoldDB" id="A0A3N6LMX9"/>
<evidence type="ECO:0000313" key="2">
    <source>
        <dbReference type="EMBL" id="RQG90673.1"/>
    </source>
</evidence>
<organism evidence="2 3">
    <name type="scientific">Natrarchaeobius chitinivorans</name>
    <dbReference type="NCBI Taxonomy" id="1679083"/>
    <lineage>
        <taxon>Archaea</taxon>
        <taxon>Methanobacteriati</taxon>
        <taxon>Methanobacteriota</taxon>
        <taxon>Stenosarchaea group</taxon>
        <taxon>Halobacteria</taxon>
        <taxon>Halobacteriales</taxon>
        <taxon>Natrialbaceae</taxon>
        <taxon>Natrarchaeobius</taxon>
    </lineage>
</organism>
<dbReference type="OrthoDB" id="205803at2157"/>
<keyword evidence="3" id="KW-1185">Reference proteome</keyword>
<name>A0A3N6LMX9_NATCH</name>
<proteinExistence type="predicted"/>
<feature type="transmembrane region" description="Helical" evidence="1">
    <location>
        <begin position="89"/>
        <end position="112"/>
    </location>
</feature>
<dbReference type="PANTHER" id="PTHR31272:SF9">
    <property type="entry name" value="BLL1027 PROTEIN"/>
    <property type="match status" value="1"/>
</dbReference>
<comment type="caution">
    <text evidence="2">The sequence shown here is derived from an EMBL/GenBank/DDBJ whole genome shotgun (WGS) entry which is preliminary data.</text>
</comment>
<feature type="transmembrane region" description="Helical" evidence="1">
    <location>
        <begin position="157"/>
        <end position="184"/>
    </location>
</feature>
<protein>
    <submittedName>
        <fullName evidence="2">Cytochrome C biogenesis protein</fullName>
    </submittedName>
</protein>
<feature type="transmembrane region" description="Helical" evidence="1">
    <location>
        <begin position="196"/>
        <end position="216"/>
    </location>
</feature>
<dbReference type="Proteomes" id="UP000282323">
    <property type="component" value="Unassembled WGS sequence"/>
</dbReference>